<keyword evidence="1" id="KW-0732">Signal</keyword>
<dbReference type="InterPro" id="IPR010846">
    <property type="entry name" value="AmiA-like"/>
</dbReference>
<accession>A0A9X3FAB0</accession>
<evidence type="ECO:0000256" key="1">
    <source>
        <dbReference type="SAM" id="SignalP"/>
    </source>
</evidence>
<dbReference type="Proteomes" id="UP001145087">
    <property type="component" value="Unassembled WGS sequence"/>
</dbReference>
<sequence>MKLAKTIVLVLFLFCSYAGRTQIKYEQQDKEILNEIFNQLNDYQRNSTSELIVLAGKFFMETPYVAHTLETEPEQMVINLRELDCTTYAENCLALARTIKSGNLSFNKFTNELTAIRYCNGIIKGYPSRLHYFSDWIYENDKKGLIKKVSKEIANTPYPLAVDFMSTHHHSYKQLKNNSDLIPAISQREKEINTREMFYVPQNRISEFESKMQEGDIIGICTSVKGLDIIHVGILVTKNGRIHLMHASSAAEKVIISKNTLEEYLAENKLATGIMIVRPI</sequence>
<organism evidence="2 3">
    <name type="scientific">Draconibacterium aestuarii</name>
    <dbReference type="NCBI Taxonomy" id="2998507"/>
    <lineage>
        <taxon>Bacteria</taxon>
        <taxon>Pseudomonadati</taxon>
        <taxon>Bacteroidota</taxon>
        <taxon>Bacteroidia</taxon>
        <taxon>Marinilabiliales</taxon>
        <taxon>Prolixibacteraceae</taxon>
        <taxon>Draconibacterium</taxon>
    </lineage>
</organism>
<name>A0A9X3FAB0_9BACT</name>
<dbReference type="AlphaFoldDB" id="A0A9X3FAB0"/>
<dbReference type="SUPFAM" id="SSF54001">
    <property type="entry name" value="Cysteine proteinases"/>
    <property type="match status" value="1"/>
</dbReference>
<comment type="caution">
    <text evidence="2">The sequence shown here is derived from an EMBL/GenBank/DDBJ whole genome shotgun (WGS) entry which is preliminary data.</text>
</comment>
<reference evidence="2" key="1">
    <citation type="submission" date="2022-11" db="EMBL/GenBank/DDBJ databases">
        <title>Marilongibacter aestuarii gen. nov., sp. nov., isolated from tidal flat sediment.</title>
        <authorList>
            <person name="Jiayan W."/>
        </authorList>
    </citation>
    <scope>NUCLEOTIDE SEQUENCE</scope>
    <source>
        <strain evidence="2">Z1-6</strain>
    </source>
</reference>
<dbReference type="Pfam" id="PF07313">
    <property type="entry name" value="AmiA-like"/>
    <property type="match status" value="1"/>
</dbReference>
<feature type="signal peptide" evidence="1">
    <location>
        <begin position="1"/>
        <end position="18"/>
    </location>
</feature>
<keyword evidence="3" id="KW-1185">Reference proteome</keyword>
<dbReference type="Gene3D" id="2.30.260.10">
    <property type="entry name" value="putative xylanase like domain"/>
    <property type="match status" value="1"/>
</dbReference>
<dbReference type="Gene3D" id="1.10.3670.10">
    <property type="entry name" value="Putative xylanase like domain"/>
    <property type="match status" value="1"/>
</dbReference>
<protein>
    <submittedName>
        <fullName evidence="2">DUF1460 domain-containing protein</fullName>
    </submittedName>
</protein>
<proteinExistence type="predicted"/>
<evidence type="ECO:0000313" key="2">
    <source>
        <dbReference type="EMBL" id="MCY1719210.1"/>
    </source>
</evidence>
<dbReference type="InterPro" id="IPR038765">
    <property type="entry name" value="Papain-like_cys_pep_sf"/>
</dbReference>
<gene>
    <name evidence="2" type="ORF">OU798_02595</name>
</gene>
<dbReference type="RefSeq" id="WP_343331545.1">
    <property type="nucleotide sequence ID" value="NZ_JAPOHD010000005.1"/>
</dbReference>
<feature type="chain" id="PRO_5040878425" evidence="1">
    <location>
        <begin position="19"/>
        <end position="280"/>
    </location>
</feature>
<dbReference type="EMBL" id="JAPOHD010000005">
    <property type="protein sequence ID" value="MCY1719210.1"/>
    <property type="molecule type" value="Genomic_DNA"/>
</dbReference>
<evidence type="ECO:0000313" key="3">
    <source>
        <dbReference type="Proteomes" id="UP001145087"/>
    </source>
</evidence>